<comment type="function">
    <text evidence="10">Plays a role in U6 snRNP assembly and function. Binds to the 3' end of U6 snRNA.</text>
</comment>
<comment type="subunit">
    <text evidence="10">LSm subunits form a heteromer with a doughnut shape.</text>
</comment>
<dbReference type="InterPro" id="IPR010920">
    <property type="entry name" value="LSM_dom_sf"/>
</dbReference>
<evidence type="ECO:0000256" key="8">
    <source>
        <dbReference type="ARBA" id="ARBA00023274"/>
    </source>
</evidence>
<evidence type="ECO:0000256" key="7">
    <source>
        <dbReference type="ARBA" id="ARBA00023242"/>
    </source>
</evidence>
<dbReference type="SUPFAM" id="SSF50182">
    <property type="entry name" value="Sm-like ribonucleoproteins"/>
    <property type="match status" value="1"/>
</dbReference>
<keyword evidence="5 10" id="KW-0694">RNA-binding</keyword>
<dbReference type="AlphaFoldDB" id="A0A1F5LGY1"/>
<comment type="caution">
    <text evidence="13">The sequence shown here is derived from an EMBL/GenBank/DDBJ whole genome shotgun (WGS) entry which is preliminary data.</text>
</comment>
<evidence type="ECO:0000313" key="13">
    <source>
        <dbReference type="EMBL" id="OGE52377.1"/>
    </source>
</evidence>
<dbReference type="Proteomes" id="UP000177622">
    <property type="component" value="Unassembled WGS sequence"/>
</dbReference>
<keyword evidence="11" id="KW-0812">Transmembrane</keyword>
<evidence type="ECO:0000256" key="4">
    <source>
        <dbReference type="ARBA" id="ARBA00022728"/>
    </source>
</evidence>
<dbReference type="GO" id="GO:0005681">
    <property type="term" value="C:spliceosomal complex"/>
    <property type="evidence" value="ECO:0007669"/>
    <property type="project" value="UniProtKB-KW"/>
</dbReference>
<dbReference type="GO" id="GO:0003723">
    <property type="term" value="F:RNA binding"/>
    <property type="evidence" value="ECO:0007669"/>
    <property type="project" value="UniProtKB-KW"/>
</dbReference>
<dbReference type="PANTHER" id="PTHR20971:SF0">
    <property type="entry name" value="U6 SNRNA-ASSOCIATED SM-LIKE PROTEIN LSM5"/>
    <property type="match status" value="1"/>
</dbReference>
<keyword evidence="3 10" id="KW-0507">mRNA processing</keyword>
<dbReference type="GO" id="GO:0046540">
    <property type="term" value="C:U4/U6 x U5 tri-snRNP complex"/>
    <property type="evidence" value="ECO:0007669"/>
    <property type="project" value="TreeGrafter"/>
</dbReference>
<evidence type="ECO:0000259" key="12">
    <source>
        <dbReference type="PROSITE" id="PS52002"/>
    </source>
</evidence>
<keyword evidence="4 10" id="KW-0747">Spliceosome</keyword>
<protein>
    <recommendedName>
        <fullName evidence="10">LSM complex subunit LSM5</fullName>
    </recommendedName>
</protein>
<dbReference type="CDD" id="cd01732">
    <property type="entry name" value="LSm5"/>
    <property type="match status" value="1"/>
</dbReference>
<sequence length="117" mass="12981">MASQLLPLELIDKCVGSRIWVVMKGDKEFSGTLLGFDDYVNMVMEDVTELYVLWILSLLSFDFVALLPTAVWFKLPRMWAVPGRDYTGAQTKLPKLLLNGNNICMLIPGGEGPVASS</sequence>
<dbReference type="Pfam" id="PF01423">
    <property type="entry name" value="LSM"/>
    <property type="match status" value="1"/>
</dbReference>
<keyword evidence="6 10" id="KW-0508">mRNA splicing</keyword>
<proteinExistence type="inferred from homology"/>
<evidence type="ECO:0000256" key="2">
    <source>
        <dbReference type="ARBA" id="ARBA00006850"/>
    </source>
</evidence>
<dbReference type="GO" id="GO:0000398">
    <property type="term" value="P:mRNA splicing, via spliceosome"/>
    <property type="evidence" value="ECO:0007669"/>
    <property type="project" value="TreeGrafter"/>
</dbReference>
<evidence type="ECO:0000256" key="1">
    <source>
        <dbReference type="ARBA" id="ARBA00004123"/>
    </source>
</evidence>
<evidence type="ECO:0000256" key="5">
    <source>
        <dbReference type="ARBA" id="ARBA00022884"/>
    </source>
</evidence>
<dbReference type="OrthoDB" id="429711at2759"/>
<dbReference type="InterPro" id="IPR033871">
    <property type="entry name" value="LSm5"/>
</dbReference>
<keyword evidence="8 10" id="KW-0687">Ribonucleoprotein</keyword>
<reference evidence="13 14" key="1">
    <citation type="journal article" date="2016" name="Sci. Rep.">
        <title>Penicillium arizonense, a new, genome sequenced fungal species, reveals a high chemical diversity in secreted metabolites.</title>
        <authorList>
            <person name="Grijseels S."/>
            <person name="Nielsen J.C."/>
            <person name="Randelovic M."/>
            <person name="Nielsen J."/>
            <person name="Nielsen K.F."/>
            <person name="Workman M."/>
            <person name="Frisvad J.C."/>
        </authorList>
    </citation>
    <scope>NUCLEOTIDE SEQUENCE [LARGE SCALE GENOMIC DNA]</scope>
    <source>
        <strain evidence="13 14">CBS 141311</strain>
    </source>
</reference>
<dbReference type="EMBL" id="LXJU01000010">
    <property type="protein sequence ID" value="OGE52377.1"/>
    <property type="molecule type" value="Genomic_DNA"/>
</dbReference>
<evidence type="ECO:0000313" key="14">
    <source>
        <dbReference type="Proteomes" id="UP000177622"/>
    </source>
</evidence>
<dbReference type="PROSITE" id="PS52002">
    <property type="entry name" value="SM"/>
    <property type="match status" value="1"/>
</dbReference>
<feature type="transmembrane region" description="Helical" evidence="11">
    <location>
        <begin position="51"/>
        <end position="73"/>
    </location>
</feature>
<dbReference type="GO" id="GO:0005688">
    <property type="term" value="C:U6 snRNP"/>
    <property type="evidence" value="ECO:0007669"/>
    <property type="project" value="TreeGrafter"/>
</dbReference>
<comment type="subunit">
    <text evidence="9">Component of the heptameric LSM1-LSM7 complex, which consists of LSM1, LSM2, LSM3, LSM4, LSM5, LSM6 and LSM7. Component of the heptameric LSM2-LSM8 complex, which consists of LSM2, LSM3, LSM4, LSM5, LSM6, LSM7 and LSM8. The LSm subunits form a seven-membered ring structure with a doughnut shape.</text>
</comment>
<feature type="domain" description="Sm" evidence="12">
    <location>
        <begin position="6"/>
        <end position="112"/>
    </location>
</feature>
<keyword evidence="11" id="KW-1133">Transmembrane helix</keyword>
<dbReference type="InterPro" id="IPR001163">
    <property type="entry name" value="Sm_dom_euk/arc"/>
</dbReference>
<comment type="subcellular location">
    <subcellularLocation>
        <location evidence="1 10">Nucleus</location>
    </subcellularLocation>
</comment>
<keyword evidence="7 10" id="KW-0539">Nucleus</keyword>
<evidence type="ECO:0000256" key="3">
    <source>
        <dbReference type="ARBA" id="ARBA00022664"/>
    </source>
</evidence>
<evidence type="ECO:0000256" key="10">
    <source>
        <dbReference type="RuleBase" id="RU365055"/>
    </source>
</evidence>
<dbReference type="Gene3D" id="2.30.30.100">
    <property type="match status" value="1"/>
</dbReference>
<evidence type="ECO:0000256" key="6">
    <source>
        <dbReference type="ARBA" id="ARBA00023187"/>
    </source>
</evidence>
<dbReference type="SMART" id="SM00651">
    <property type="entry name" value="Sm"/>
    <property type="match status" value="1"/>
</dbReference>
<keyword evidence="14" id="KW-1185">Reference proteome</keyword>
<evidence type="ECO:0000256" key="9">
    <source>
        <dbReference type="ARBA" id="ARBA00025892"/>
    </source>
</evidence>
<comment type="similarity">
    <text evidence="2 10">Belongs to the snRNP Sm proteins family.</text>
</comment>
<accession>A0A1F5LGY1</accession>
<dbReference type="PANTHER" id="PTHR20971">
    <property type="entry name" value="U6 SNRNA-ASSOCIATED PROTEIN"/>
    <property type="match status" value="1"/>
</dbReference>
<evidence type="ECO:0000256" key="11">
    <source>
        <dbReference type="SAM" id="Phobius"/>
    </source>
</evidence>
<dbReference type="STRING" id="1835702.A0A1F5LGY1"/>
<name>A0A1F5LGY1_PENAI</name>
<dbReference type="GO" id="GO:1990726">
    <property type="term" value="C:Lsm1-7-Pat1 complex"/>
    <property type="evidence" value="ECO:0007669"/>
    <property type="project" value="TreeGrafter"/>
</dbReference>
<gene>
    <name evidence="10" type="primary">LSM5</name>
    <name evidence="13" type="ORF">PENARI_c010G03104</name>
</gene>
<dbReference type="InterPro" id="IPR047575">
    <property type="entry name" value="Sm"/>
</dbReference>
<keyword evidence="11" id="KW-0472">Membrane</keyword>
<organism evidence="13 14">
    <name type="scientific">Penicillium arizonense</name>
    <dbReference type="NCBI Taxonomy" id="1835702"/>
    <lineage>
        <taxon>Eukaryota</taxon>
        <taxon>Fungi</taxon>
        <taxon>Dikarya</taxon>
        <taxon>Ascomycota</taxon>
        <taxon>Pezizomycotina</taxon>
        <taxon>Eurotiomycetes</taxon>
        <taxon>Eurotiomycetidae</taxon>
        <taxon>Eurotiales</taxon>
        <taxon>Aspergillaceae</taxon>
        <taxon>Penicillium</taxon>
    </lineage>
</organism>